<dbReference type="AlphaFoldDB" id="A0AAD7XBB7"/>
<gene>
    <name evidence="1" type="ORF">ONZ51_g3265</name>
</gene>
<accession>A0AAD7XBB7</accession>
<dbReference type="Gene3D" id="2.40.128.20">
    <property type="match status" value="1"/>
</dbReference>
<dbReference type="Proteomes" id="UP001215151">
    <property type="component" value="Unassembled WGS sequence"/>
</dbReference>
<evidence type="ECO:0008006" key="3">
    <source>
        <dbReference type="Google" id="ProtNLM"/>
    </source>
</evidence>
<dbReference type="SUPFAM" id="SSF50814">
    <property type="entry name" value="Lipocalins"/>
    <property type="match status" value="1"/>
</dbReference>
<protein>
    <recommendedName>
        <fullName evidence="3">Lipocalin/cytosolic fatty-acid binding domain-containing protein</fullName>
    </recommendedName>
</protein>
<sequence length="232" mass="25527">MSEPAVSTTVTEQVILHSPNEHNPPIEFDLDKFMGTWHVVFSTLSLWQSRKDVTITYTRKPQTDDTSVQFDDVVEYRSKSDSASSKRSSIVGVDTLLTPHKPSRPEVSQEAPAAAAQTRYKWRGKGLLMIASSRWQVLGCSRDPSPGNTVAWAVTYFEKTLFTPPGLDIYARTAEGLPDGLVEEIIAKVKALGGDVGLLAKTFFEVERSGVEPSKGLSAAHGLRMNVSQLFE</sequence>
<evidence type="ECO:0000313" key="2">
    <source>
        <dbReference type="Proteomes" id="UP001215151"/>
    </source>
</evidence>
<keyword evidence="2" id="KW-1185">Reference proteome</keyword>
<dbReference type="InterPro" id="IPR012674">
    <property type="entry name" value="Calycin"/>
</dbReference>
<reference evidence="1" key="1">
    <citation type="submission" date="2022-11" db="EMBL/GenBank/DDBJ databases">
        <title>Genome Sequence of Cubamyces cubensis.</title>
        <authorList>
            <person name="Buettner E."/>
        </authorList>
    </citation>
    <scope>NUCLEOTIDE SEQUENCE</scope>
    <source>
        <strain evidence="1">MPL-01</strain>
    </source>
</reference>
<dbReference type="EMBL" id="JAPEVG010000056">
    <property type="protein sequence ID" value="KAJ8488930.1"/>
    <property type="molecule type" value="Genomic_DNA"/>
</dbReference>
<comment type="caution">
    <text evidence="1">The sequence shown here is derived from an EMBL/GenBank/DDBJ whole genome shotgun (WGS) entry which is preliminary data.</text>
</comment>
<proteinExistence type="predicted"/>
<evidence type="ECO:0000313" key="1">
    <source>
        <dbReference type="EMBL" id="KAJ8488930.1"/>
    </source>
</evidence>
<organism evidence="1 2">
    <name type="scientific">Trametes cubensis</name>
    <dbReference type="NCBI Taxonomy" id="1111947"/>
    <lineage>
        <taxon>Eukaryota</taxon>
        <taxon>Fungi</taxon>
        <taxon>Dikarya</taxon>
        <taxon>Basidiomycota</taxon>
        <taxon>Agaricomycotina</taxon>
        <taxon>Agaricomycetes</taxon>
        <taxon>Polyporales</taxon>
        <taxon>Polyporaceae</taxon>
        <taxon>Trametes</taxon>
    </lineage>
</organism>
<name>A0AAD7XBB7_9APHY</name>